<dbReference type="AlphaFoldDB" id="A0A8H3EFD6"/>
<dbReference type="EMBL" id="CAJPDQ010000002">
    <property type="protein sequence ID" value="CAF9904605.1"/>
    <property type="molecule type" value="Genomic_DNA"/>
</dbReference>
<feature type="region of interest" description="Disordered" evidence="5">
    <location>
        <begin position="57"/>
        <end position="78"/>
    </location>
</feature>
<dbReference type="Pfam" id="PF10186">
    <property type="entry name" value="ATG14"/>
    <property type="match status" value="1"/>
</dbReference>
<dbReference type="Proteomes" id="UP000664169">
    <property type="component" value="Unassembled WGS sequence"/>
</dbReference>
<evidence type="ECO:0000256" key="3">
    <source>
        <dbReference type="ARBA" id="ARBA00023054"/>
    </source>
</evidence>
<dbReference type="GO" id="GO:0000149">
    <property type="term" value="F:SNARE binding"/>
    <property type="evidence" value="ECO:0007669"/>
    <property type="project" value="TreeGrafter"/>
</dbReference>
<sequence>MATHGRQCQVCQRAPDARLAFNCRTCAQEAVYLPRLELAKILLLKGSLSKEVEKIAKGSQVGQSQDSSSNEPSDSTTNSLICESARSQYRLIAARTQIILDDSRSMQEEIEKMRTQLADMNASIAKRKRALKAATQEIRYEEETSVSPLQENIVSLNSTWDKLHDRVLHDRHILPKELASLYGLQTRKRRRGLSSHDDFILSGVPIFNIKELNNAAVEHLNASTYHVAHLIHLAAHYLGLRLPAEISLATAGQAFTYIYPLMSSYKAPDLSFGSRESSVGKFPSRRRLLWIDRPLPQLAIEDPQAYSLYLDAVILLAWDVAWLAKTQGIDVGSKGWEDICLVGKNLWDLFGKSSGNLNEESRRPPSKDIVQGKEHFSNSSRSFSHSSAHNFLNAAGPTGAAEYMKTWKYTTPNKIIEIIKSALAHERMGADWEVLEKPEERIAEDETDENTVFKSKRKDNLPPTMGNAPHG</sequence>
<dbReference type="InterPro" id="IPR018791">
    <property type="entry name" value="UV_resistance/autophagy_Atg14"/>
</dbReference>
<dbReference type="OrthoDB" id="16772at2759"/>
<accession>A0A8H3EFD6</accession>
<reference evidence="6" key="1">
    <citation type="submission" date="2021-03" db="EMBL/GenBank/DDBJ databases">
        <authorList>
            <person name="Tagirdzhanova G."/>
        </authorList>
    </citation>
    <scope>NUCLEOTIDE SEQUENCE</scope>
</reference>
<evidence type="ECO:0000313" key="6">
    <source>
        <dbReference type="EMBL" id="CAF9904605.1"/>
    </source>
</evidence>
<evidence type="ECO:0000313" key="7">
    <source>
        <dbReference type="Proteomes" id="UP000664169"/>
    </source>
</evidence>
<feature type="compositionally biased region" description="Basic and acidic residues" evidence="5">
    <location>
        <begin position="359"/>
        <end position="376"/>
    </location>
</feature>
<comment type="similarity">
    <text evidence="1">Belongs to the ATG14 family.</text>
</comment>
<dbReference type="GO" id="GO:0035493">
    <property type="term" value="P:SNARE complex assembly"/>
    <property type="evidence" value="ECO:0007669"/>
    <property type="project" value="TreeGrafter"/>
</dbReference>
<gene>
    <name evidence="6" type="ORF">GOMPHAMPRED_002892</name>
</gene>
<organism evidence="6 7">
    <name type="scientific">Gomphillus americanus</name>
    <dbReference type="NCBI Taxonomy" id="1940652"/>
    <lineage>
        <taxon>Eukaryota</taxon>
        <taxon>Fungi</taxon>
        <taxon>Dikarya</taxon>
        <taxon>Ascomycota</taxon>
        <taxon>Pezizomycotina</taxon>
        <taxon>Lecanoromycetes</taxon>
        <taxon>OSLEUM clade</taxon>
        <taxon>Ostropomycetidae</taxon>
        <taxon>Ostropales</taxon>
        <taxon>Graphidaceae</taxon>
        <taxon>Gomphilloideae</taxon>
        <taxon>Gomphillus</taxon>
    </lineage>
</organism>
<keyword evidence="7" id="KW-1185">Reference proteome</keyword>
<dbReference type="PANTHER" id="PTHR15157:SF13">
    <property type="entry name" value="AUTOPHAGY-RELATED PROTEIN 14"/>
    <property type="match status" value="1"/>
</dbReference>
<evidence type="ECO:0000256" key="1">
    <source>
        <dbReference type="ARBA" id="ARBA00009574"/>
    </source>
</evidence>
<dbReference type="GO" id="GO:0000323">
    <property type="term" value="C:lytic vacuole"/>
    <property type="evidence" value="ECO:0007669"/>
    <property type="project" value="TreeGrafter"/>
</dbReference>
<feature type="coiled-coil region" evidence="4">
    <location>
        <begin position="103"/>
        <end position="137"/>
    </location>
</feature>
<protein>
    <recommendedName>
        <fullName evidence="2">Autophagy-related protein 14</fullName>
    </recommendedName>
</protein>
<evidence type="ECO:0000256" key="4">
    <source>
        <dbReference type="SAM" id="Coils"/>
    </source>
</evidence>
<dbReference type="GO" id="GO:0032991">
    <property type="term" value="C:protein-containing complex"/>
    <property type="evidence" value="ECO:0007669"/>
    <property type="project" value="UniProtKB-ARBA"/>
</dbReference>
<evidence type="ECO:0000256" key="5">
    <source>
        <dbReference type="SAM" id="MobiDB-lite"/>
    </source>
</evidence>
<dbReference type="GO" id="GO:0005768">
    <property type="term" value="C:endosome"/>
    <property type="evidence" value="ECO:0007669"/>
    <property type="project" value="TreeGrafter"/>
</dbReference>
<name>A0A8H3EFD6_9LECA</name>
<feature type="region of interest" description="Disordered" evidence="5">
    <location>
        <begin position="438"/>
        <end position="471"/>
    </location>
</feature>
<feature type="compositionally biased region" description="Low complexity" evidence="5">
    <location>
        <begin position="58"/>
        <end position="78"/>
    </location>
</feature>
<dbReference type="PANTHER" id="PTHR15157">
    <property type="entry name" value="UV RADIATION RESISTANCE-ASSOCIATED GENE PROTEIN"/>
    <property type="match status" value="1"/>
</dbReference>
<comment type="caution">
    <text evidence="6">The sequence shown here is derived from an EMBL/GenBank/DDBJ whole genome shotgun (WGS) entry which is preliminary data.</text>
</comment>
<keyword evidence="3 4" id="KW-0175">Coiled coil</keyword>
<feature type="region of interest" description="Disordered" evidence="5">
    <location>
        <begin position="356"/>
        <end position="384"/>
    </location>
</feature>
<evidence type="ECO:0000256" key="2">
    <source>
        <dbReference type="ARBA" id="ARBA00013807"/>
    </source>
</evidence>
<proteinExistence type="inferred from homology"/>